<dbReference type="InterPro" id="IPR058641">
    <property type="entry name" value="GVIN1_dom"/>
</dbReference>
<dbReference type="Pfam" id="PF25683">
    <property type="entry name" value="URGCP_GTPase"/>
    <property type="match status" value="1"/>
</dbReference>
<dbReference type="InterPro" id="IPR036116">
    <property type="entry name" value="FN3_sf"/>
</dbReference>
<gene>
    <name evidence="9" type="primary">LOC115202449</name>
</gene>
<dbReference type="SMART" id="SM00060">
    <property type="entry name" value="FN3"/>
    <property type="match status" value="6"/>
</dbReference>
<feature type="domain" description="Fibronectin type-III" evidence="7">
    <location>
        <begin position="469"/>
        <end position="556"/>
    </location>
</feature>
<keyword evidence="2 4" id="KW-0863">Zinc-finger</keyword>
<feature type="domain" description="Fibronectin type-III" evidence="7">
    <location>
        <begin position="288"/>
        <end position="377"/>
    </location>
</feature>
<dbReference type="GeneTree" id="ENSGT00940000154390"/>
<dbReference type="PROSITE" id="PS50119">
    <property type="entry name" value="ZF_BBOX"/>
    <property type="match status" value="1"/>
</dbReference>
<sequence>MSYHQGAEGGAIPKERQKDGSPNKNLDETMDPDMDPDMSNLKYLQLRTASHMSMHDQRNQSVNSSSIDPSDDGDQTRNESIGPGEVICDVCEVKAVKSCLTCNLYYCETHVRKHYTVPKLQRHTLVEVTGDLEEKLCQEHNRPLEVFCRTDKMLICSMCSMTMHKGHDIGHKEIQQDGRQTQGEEQYQNLVLNKVLPPPGEIQFQSVTSDSVSLSWGSPEEWTGPQKFIVTWKCDGEESSLRVKGVLNVKINGLEPGRRYEFNVATEGDNGSQSRRRVSASVSTEVPTPRDVMIVQSGATAFTLKWKKAPGLDQTPQSFLVSYSSPGTETKAANATDCYIILSDLQLGTQYTIGVSTVLKNGEQSEPVSTTICTILPDPVGLKVDSVTISSANVSWSQPHGMDQTQHRYLVSYQGTEKERWISTRYHSIVLSDLQPATEYSVTVCTELENGEQSQPVSTTFTTRVPSPEDLMVVQLQPISLSVKWTKAPGLDQTPQRFLVSYSSPGTEHRTAHTEDCHTTLSDLQPGTQYTVSISTVLNNGEQSEPVSTTIYTILPAPDQLTVDSVDTTSAAVSWSQPPGLDQTQHHYQISYHCPGTEPHITTTSSHSITLSDLQPATEYSVTVYTVLENGEESAPMSTTFTTKVQAPGDLKIDQLKPTSLTISWSKAHGMEKTPHHFLIRVARSLEGSKIQTQITEPQEEYTEICHRKCSDLQPGTEYTVSVSTVLTNGEQSEPVSTTICTKLSLELYMQKVGLKQYFPQKLPLNTMLAVDGQMLEANHAPTLQSLPLCFLKELMRLNVSARDVQSDDEDLMNPLDLITALFLSSDSFLQQDIALRMSMCQFSVPLLLPNCDTEQSTLMLWAMRDIVKRYRPHSMKDQKGYVENSIVLTNLPMVSFVRLRNSTLSKSQLLNDVLSCSQQNYNTFVHSNMPAGNIPRTISDGLVEISWYLPSGNPNIDVFTEPVAVANLRGDIQDFQTQFSFLCETSAAVFVFCDDLTSDSSILNLQKMKDRLFIVCNSEAKSYDAATFEKHSGVIIRKDRQINNAQLVKKLRSAVTDVMKRNPHKTKVEEMRVIAHELGIPVDEDYDICLKAKKMADKITDKITPKITDEITDKITCISSYKDSQLPLQGETWKSLTALEKEEVKLKKAGDKDIEMYKSELKQEKYELRKKQLSLGISDSMKHFVDGLRTSKEERSYFLKWMKLNLDNLSITHLSCLREKYKELCQSTPDKKDLIADLDKQISNSSLGIEHFLREVGQMYEATMSSESNETQQHVQELPRICAQLMLDGFPLELMDGDASNIPMMWISDVLQELHSLTMSNSKIRVVSVLGVQSSGKSTLLNTMFGVQFAVSSGRCTRGAFMQLIKVEEEFRDELKCDFIMVIDTEGLKGLQSIHLTDNYQHDNELATLLVGLSDISIVNIAMENTTDMKDTMQIVAHAFLRMKELGKKLSCQFVHQNVADISAHDKNLRDRNCFLEQLNEMTAVASRMENAGDDTKFTDIIDYKPEDNCYIPGLWHGSPPMAPVDKGYSDAVANFKRKLIYSLKEETASVQTIPEFLEWIRSLWESVKYENFIFSFCNSIVAEAYGKLCLEFNRWDWAFQKHMHSWLMKAEHRIANYGLMTSQQESGLDDLLSSLKTEASKVLQRERKTFLDNVTSYYKGEERNVYLVEKYKEEFTINAESCMTETERAIKNKLEAAVDLRKCTYQLDNIKKNNRDTLDKKVSDLVKEFSGDENPMNDVQLGKEFDNMWDKTIDELQFKGLKHQNISDDIYIQLSTNLGREGRAVMDMLGNAKPLEKCGLEEFQVKNERGVVKFLKKFRKESYESKKKKKDEIQEISDSIIKQSERFVVNKVKEKTTTTDYHHTYIQELLVFIERNLPRDKELRISAEFVASLKIHICGNAAREFQKMHDAFIRDSDPKQSLEKLKPQFLADFLDLFYKRDQCKRKAEELTKLCLEPAVKDYITKSLGPEILDEMLLKCGDVFGKRSSFQFSMLKNLLSKDFPTFLRYTDYYEGFAFEFILNNIVEYLRKSSRGDKDISIITNMEVQHLKTISRQIKKAVEKSLQTVSDRPDEDGEGDQNLNQFTQDLRSELSSVLVIPTDTTGMTSKTKDGNFKTIEFSDMLLSSVEEMESRLSDEFHKDHDVLKKLASLPDPPQEKLFIRVFGCGRCCPTCKAPCDVEGESHRRHSALIHRPNGLGWYKLKGTGKLETEICSESLYSMYKRKLNASFNHANKCRWTLQLGNSQATDYWKFLFVKHNEEYAELHHALPADLPGDWSSITREQALKSLIETFLGRHSGEHKLHAS</sequence>
<dbReference type="SUPFAM" id="SSF57845">
    <property type="entry name" value="B-box zinc-binding domain"/>
    <property type="match status" value="1"/>
</dbReference>
<reference evidence="9" key="1">
    <citation type="submission" date="2025-08" db="UniProtKB">
        <authorList>
            <consortium name="Ensembl"/>
        </authorList>
    </citation>
    <scope>IDENTIFICATION</scope>
</reference>
<dbReference type="Gene3D" id="3.40.50.300">
    <property type="entry name" value="P-loop containing nucleotide triphosphate hydrolases"/>
    <property type="match status" value="1"/>
</dbReference>
<keyword evidence="10" id="KW-1185">Reference proteome</keyword>
<dbReference type="InterPro" id="IPR000315">
    <property type="entry name" value="Znf_B-box"/>
</dbReference>
<dbReference type="Proteomes" id="UP000472277">
    <property type="component" value="Chromosome 11"/>
</dbReference>
<keyword evidence="3" id="KW-0862">Zinc</keyword>
<evidence type="ECO:0000256" key="5">
    <source>
        <dbReference type="SAM" id="MobiDB-lite"/>
    </source>
</evidence>
<name>A0A673W2F8_SALTR</name>
<dbReference type="Gene3D" id="4.10.830.40">
    <property type="match status" value="1"/>
</dbReference>
<evidence type="ECO:0000256" key="3">
    <source>
        <dbReference type="ARBA" id="ARBA00022833"/>
    </source>
</evidence>
<dbReference type="SMART" id="SM00336">
    <property type="entry name" value="BBOX"/>
    <property type="match status" value="2"/>
</dbReference>
<organism evidence="9 10">
    <name type="scientific">Salmo trutta</name>
    <name type="common">Brown trout</name>
    <dbReference type="NCBI Taxonomy" id="8032"/>
    <lineage>
        <taxon>Eukaryota</taxon>
        <taxon>Metazoa</taxon>
        <taxon>Chordata</taxon>
        <taxon>Craniata</taxon>
        <taxon>Vertebrata</taxon>
        <taxon>Euteleostomi</taxon>
        <taxon>Actinopterygii</taxon>
        <taxon>Neopterygii</taxon>
        <taxon>Teleostei</taxon>
        <taxon>Protacanthopterygii</taxon>
        <taxon>Salmoniformes</taxon>
        <taxon>Salmonidae</taxon>
        <taxon>Salmoninae</taxon>
        <taxon>Salmo</taxon>
    </lineage>
</organism>
<dbReference type="GO" id="GO:0008270">
    <property type="term" value="F:zinc ion binding"/>
    <property type="evidence" value="ECO:0007669"/>
    <property type="project" value="UniProtKB-KW"/>
</dbReference>
<accession>A0A673W2F8</accession>
<dbReference type="InterPro" id="IPR030383">
    <property type="entry name" value="G_VLIG_dom"/>
</dbReference>
<dbReference type="Pfam" id="PF00643">
    <property type="entry name" value="zf-B_box"/>
    <property type="match status" value="1"/>
</dbReference>
<dbReference type="PANTHER" id="PTHR14819:SF9">
    <property type="entry name" value="UP-REGULATOR OF CELL PROLIFERATION-LIKE"/>
    <property type="match status" value="1"/>
</dbReference>
<dbReference type="PANTHER" id="PTHR14819">
    <property type="entry name" value="GTP-BINDING"/>
    <property type="match status" value="1"/>
</dbReference>
<feature type="domain" description="Fibronectin type-III" evidence="7">
    <location>
        <begin position="378"/>
        <end position="468"/>
    </location>
</feature>
<evidence type="ECO:0000259" key="6">
    <source>
        <dbReference type="PROSITE" id="PS50119"/>
    </source>
</evidence>
<dbReference type="InterPro" id="IPR003961">
    <property type="entry name" value="FN3_dom"/>
</dbReference>
<dbReference type="CDD" id="cd19802">
    <property type="entry name" value="Bbox1_TRIM8-like"/>
    <property type="match status" value="1"/>
</dbReference>
<dbReference type="GO" id="GO:0005525">
    <property type="term" value="F:GTP binding"/>
    <property type="evidence" value="ECO:0007669"/>
    <property type="project" value="InterPro"/>
</dbReference>
<evidence type="ECO:0000259" key="8">
    <source>
        <dbReference type="PROSITE" id="PS51717"/>
    </source>
</evidence>
<comment type="similarity">
    <text evidence="1">Belongs to the TRAFAC class dynamin-like GTPase superfamily. Very large inducible GTPase (VLIG) family.</text>
</comment>
<feature type="compositionally biased region" description="Polar residues" evidence="5">
    <location>
        <begin position="59"/>
        <end position="68"/>
    </location>
</feature>
<feature type="domain" description="B box-type" evidence="6">
    <location>
        <begin position="132"/>
        <end position="169"/>
    </location>
</feature>
<dbReference type="Pfam" id="PF25496">
    <property type="entry name" value="URGCP"/>
    <property type="match status" value="1"/>
</dbReference>
<feature type="compositionally biased region" description="Basic and acidic residues" evidence="5">
    <location>
        <begin position="13"/>
        <end position="27"/>
    </location>
</feature>
<evidence type="ECO:0000256" key="1">
    <source>
        <dbReference type="ARBA" id="ARBA00006828"/>
    </source>
</evidence>
<dbReference type="InterPro" id="IPR052986">
    <property type="entry name" value="VLIG_GTPase"/>
</dbReference>
<reference evidence="9" key="2">
    <citation type="submission" date="2025-09" db="UniProtKB">
        <authorList>
            <consortium name="Ensembl"/>
        </authorList>
    </citation>
    <scope>IDENTIFICATION</scope>
</reference>
<dbReference type="Pfam" id="PF25974">
    <property type="entry name" value="URGCP_9th"/>
    <property type="match status" value="1"/>
</dbReference>
<dbReference type="Gene3D" id="3.30.160.60">
    <property type="entry name" value="Classic Zinc Finger"/>
    <property type="match status" value="1"/>
</dbReference>
<feature type="domain" description="Fibronectin type-III" evidence="7">
    <location>
        <begin position="649"/>
        <end position="748"/>
    </location>
</feature>
<dbReference type="Ensembl" id="ENSSTUT00000003335.1">
    <property type="protein sequence ID" value="ENSSTUP00000003133.1"/>
    <property type="gene ID" value="ENSSTUG00000001587.1"/>
</dbReference>
<evidence type="ECO:0000256" key="4">
    <source>
        <dbReference type="PROSITE-ProRule" id="PRU00024"/>
    </source>
</evidence>
<protein>
    <submittedName>
        <fullName evidence="9">Fibronectin-like</fullName>
    </submittedName>
</protein>
<dbReference type="SUPFAM" id="SSF49265">
    <property type="entry name" value="Fibronectin type III"/>
    <property type="match status" value="3"/>
</dbReference>
<feature type="domain" description="Fibronectin type-III" evidence="7">
    <location>
        <begin position="557"/>
        <end position="648"/>
    </location>
</feature>
<dbReference type="PROSITE" id="PS51717">
    <property type="entry name" value="G_VLIG"/>
    <property type="match status" value="1"/>
</dbReference>
<feature type="domain" description="Fibronectin type-III" evidence="7">
    <location>
        <begin position="198"/>
        <end position="287"/>
    </location>
</feature>
<dbReference type="SUPFAM" id="SSF52540">
    <property type="entry name" value="P-loop containing nucleoside triphosphate hydrolases"/>
    <property type="match status" value="1"/>
</dbReference>
<dbReference type="CDD" id="cd19769">
    <property type="entry name" value="Bbox2_TRIM16-like"/>
    <property type="match status" value="1"/>
</dbReference>
<dbReference type="Gene3D" id="2.60.40.10">
    <property type="entry name" value="Immunoglobulins"/>
    <property type="match status" value="6"/>
</dbReference>
<dbReference type="PROSITE" id="PS50853">
    <property type="entry name" value="FN3"/>
    <property type="match status" value="6"/>
</dbReference>
<dbReference type="InParanoid" id="A0A673W2F8"/>
<feature type="domain" description="VLIG-type G" evidence="8">
    <location>
        <begin position="1322"/>
        <end position="1563"/>
    </location>
</feature>
<evidence type="ECO:0000313" key="10">
    <source>
        <dbReference type="Proteomes" id="UP000472277"/>
    </source>
</evidence>
<evidence type="ECO:0000259" key="7">
    <source>
        <dbReference type="PROSITE" id="PS50853"/>
    </source>
</evidence>
<feature type="region of interest" description="Disordered" evidence="5">
    <location>
        <begin position="52"/>
        <end position="79"/>
    </location>
</feature>
<evidence type="ECO:0000313" key="9">
    <source>
        <dbReference type="Ensembl" id="ENSSTUP00000003133.1"/>
    </source>
</evidence>
<evidence type="ECO:0000256" key="2">
    <source>
        <dbReference type="ARBA" id="ARBA00022771"/>
    </source>
</evidence>
<dbReference type="InterPro" id="IPR027417">
    <property type="entry name" value="P-loop_NTPase"/>
</dbReference>
<keyword evidence="2 4" id="KW-0479">Metal-binding</keyword>
<dbReference type="InterPro" id="IPR013783">
    <property type="entry name" value="Ig-like_fold"/>
</dbReference>
<feature type="region of interest" description="Disordered" evidence="5">
    <location>
        <begin position="1"/>
        <end position="38"/>
    </location>
</feature>
<proteinExistence type="inferred from homology"/>
<dbReference type="Pfam" id="PF00041">
    <property type="entry name" value="fn3"/>
    <property type="match status" value="6"/>
</dbReference>
<dbReference type="InterPro" id="IPR057365">
    <property type="entry name" value="URGCP"/>
</dbReference>
<dbReference type="CDD" id="cd00063">
    <property type="entry name" value="FN3"/>
    <property type="match status" value="6"/>
</dbReference>